<evidence type="ECO:0000256" key="1">
    <source>
        <dbReference type="SAM" id="Phobius"/>
    </source>
</evidence>
<keyword evidence="1" id="KW-1133">Transmembrane helix</keyword>
<accession>M1WZZ1</accession>
<reference evidence="2 3" key="1">
    <citation type="submission" date="2012-05" db="EMBL/GenBank/DDBJ databases">
        <authorList>
            <person name="Hilton J."/>
        </authorList>
    </citation>
    <scope>NUCLEOTIDE SEQUENCE [LARGE SCALE GENOMIC DNA]</scope>
    <source>
        <strain evidence="2 3">HH01</strain>
    </source>
</reference>
<keyword evidence="3" id="KW-1185">Reference proteome</keyword>
<dbReference type="EMBL" id="CAIY01000073">
    <property type="protein sequence ID" value="CCH68002.1"/>
    <property type="molecule type" value="Genomic_DNA"/>
</dbReference>
<organism evidence="2 3">
    <name type="scientific">Richelia intracellularis HH01</name>
    <dbReference type="NCBI Taxonomy" id="1165094"/>
    <lineage>
        <taxon>Bacteria</taxon>
        <taxon>Bacillati</taxon>
        <taxon>Cyanobacteriota</taxon>
        <taxon>Cyanophyceae</taxon>
        <taxon>Nostocales</taxon>
        <taxon>Nostocaceae</taxon>
        <taxon>Richelia</taxon>
    </lineage>
</organism>
<dbReference type="Proteomes" id="UP000053051">
    <property type="component" value="Unassembled WGS sequence"/>
</dbReference>
<evidence type="ECO:0000313" key="3">
    <source>
        <dbReference type="Proteomes" id="UP000053051"/>
    </source>
</evidence>
<evidence type="ECO:0000313" key="2">
    <source>
        <dbReference type="EMBL" id="CCH68002.1"/>
    </source>
</evidence>
<sequence>MTPEKLHVTETESSELFLMVVIAHYLGVTIVTSELFTSIEMGNLSWG</sequence>
<dbReference type="AlphaFoldDB" id="M1WZZ1"/>
<keyword evidence="1" id="KW-0472">Membrane</keyword>
<name>M1WZZ1_9NOST</name>
<gene>
    <name evidence="2" type="ORF">RINTHH_18470</name>
</gene>
<reference evidence="3" key="2">
    <citation type="submission" date="2016-01" db="EMBL/GenBank/DDBJ databases">
        <title>Diatom-associated endosymboitic cyanobacterium lacks core nitrogen metabolism enzymes.</title>
        <authorList>
            <person name="Hilton J.A."/>
            <person name="Foster R.A."/>
            <person name="Tripp H.J."/>
            <person name="Carter B.J."/>
            <person name="Zehr J.P."/>
            <person name="Villareal T.A."/>
        </authorList>
    </citation>
    <scope>NUCLEOTIDE SEQUENCE [LARGE SCALE GENOMIC DNA]</scope>
    <source>
        <strain evidence="3">HH01</strain>
    </source>
</reference>
<feature type="transmembrane region" description="Helical" evidence="1">
    <location>
        <begin position="16"/>
        <end position="36"/>
    </location>
</feature>
<keyword evidence="1" id="KW-0812">Transmembrane</keyword>
<protein>
    <submittedName>
        <fullName evidence="2">Uncharacterized protein</fullName>
    </submittedName>
</protein>
<comment type="caution">
    <text evidence="2">The sequence shown here is derived from an EMBL/GenBank/DDBJ whole genome shotgun (WGS) entry which is preliminary data.</text>
</comment>
<proteinExistence type="predicted"/>